<evidence type="ECO:0000256" key="1">
    <source>
        <dbReference type="SAM" id="Phobius"/>
    </source>
</evidence>
<evidence type="ECO:0000313" key="2">
    <source>
        <dbReference type="EMBL" id="OME92726.1"/>
    </source>
</evidence>
<keyword evidence="1" id="KW-1133">Transmembrane helix</keyword>
<organism evidence="2 3">
    <name type="scientific">Paenibacillus lautus</name>
    <name type="common">Bacillus lautus</name>
    <dbReference type="NCBI Taxonomy" id="1401"/>
    <lineage>
        <taxon>Bacteria</taxon>
        <taxon>Bacillati</taxon>
        <taxon>Bacillota</taxon>
        <taxon>Bacilli</taxon>
        <taxon>Bacillales</taxon>
        <taxon>Paenibacillaceae</taxon>
        <taxon>Paenibacillus</taxon>
    </lineage>
</organism>
<proteinExistence type="predicted"/>
<sequence length="148" mass="16519">MWSLFRLNRPVWAGLAAGIILGLFLKIVELSTSLKVYTLLLNIDYVPVLNELKLSEIIEFALHLIISVLLSIALTIFLKQKNWTRWRSLSWVSLVCLAVGLLLYPTTVLSDRTPELSDLAALLFWLVGHLLYGIALGWLLTGSRGASA</sequence>
<comment type="caution">
    <text evidence="2">The sequence shown here is derived from an EMBL/GenBank/DDBJ whole genome shotgun (WGS) entry which is preliminary data.</text>
</comment>
<feature type="transmembrane region" description="Helical" evidence="1">
    <location>
        <begin position="89"/>
        <end position="107"/>
    </location>
</feature>
<feature type="transmembrane region" description="Helical" evidence="1">
    <location>
        <begin position="12"/>
        <end position="37"/>
    </location>
</feature>
<dbReference type="Proteomes" id="UP000187074">
    <property type="component" value="Unassembled WGS sequence"/>
</dbReference>
<dbReference type="AlphaFoldDB" id="A0A1R1B1M8"/>
<dbReference type="RefSeq" id="WP_076322756.1">
    <property type="nucleotide sequence ID" value="NZ_MRTF01000004.1"/>
</dbReference>
<feature type="transmembrane region" description="Helical" evidence="1">
    <location>
        <begin position="57"/>
        <end position="77"/>
    </location>
</feature>
<feature type="transmembrane region" description="Helical" evidence="1">
    <location>
        <begin position="119"/>
        <end position="140"/>
    </location>
</feature>
<keyword evidence="1" id="KW-0472">Membrane</keyword>
<protein>
    <recommendedName>
        <fullName evidence="4">DUF1440 domain-containing protein</fullName>
    </recommendedName>
</protein>
<keyword evidence="1" id="KW-0812">Transmembrane</keyword>
<dbReference type="OrthoDB" id="1443299at2"/>
<accession>A0A1R1B1M8</accession>
<evidence type="ECO:0000313" key="3">
    <source>
        <dbReference type="Proteomes" id="UP000187074"/>
    </source>
</evidence>
<dbReference type="EMBL" id="MRTF01000004">
    <property type="protein sequence ID" value="OME92726.1"/>
    <property type="molecule type" value="Genomic_DNA"/>
</dbReference>
<name>A0A1R1B1M8_PAELA</name>
<gene>
    <name evidence="2" type="ORF">BK123_12640</name>
</gene>
<evidence type="ECO:0008006" key="4">
    <source>
        <dbReference type="Google" id="ProtNLM"/>
    </source>
</evidence>
<reference evidence="2 3" key="1">
    <citation type="submission" date="2016-11" db="EMBL/GenBank/DDBJ databases">
        <title>Paenibacillus species isolates.</title>
        <authorList>
            <person name="Beno S.M."/>
        </authorList>
    </citation>
    <scope>NUCLEOTIDE SEQUENCE [LARGE SCALE GENOMIC DNA]</scope>
    <source>
        <strain evidence="2 3">FSL F4-0100</strain>
    </source>
</reference>